<accession>A0A1Y2M808</accession>
<feature type="compositionally biased region" description="Low complexity" evidence="1">
    <location>
        <begin position="216"/>
        <end position="241"/>
    </location>
</feature>
<dbReference type="InterPro" id="IPR036770">
    <property type="entry name" value="Ankyrin_rpt-contain_sf"/>
</dbReference>
<feature type="compositionally biased region" description="Polar residues" evidence="1">
    <location>
        <begin position="169"/>
        <end position="181"/>
    </location>
</feature>
<evidence type="ECO:0000313" key="2">
    <source>
        <dbReference type="EMBL" id="OSS51939.1"/>
    </source>
</evidence>
<dbReference type="AlphaFoldDB" id="A0A1Y2M808"/>
<dbReference type="Proteomes" id="UP000193240">
    <property type="component" value="Unassembled WGS sequence"/>
</dbReference>
<dbReference type="EMBL" id="KZ107840">
    <property type="protein sequence ID" value="OSS51939.1"/>
    <property type="molecule type" value="Genomic_DNA"/>
</dbReference>
<keyword evidence="3" id="KW-1185">Reference proteome</keyword>
<dbReference type="InParanoid" id="A0A1Y2M808"/>
<dbReference type="Gene3D" id="1.25.40.20">
    <property type="entry name" value="Ankyrin repeat-containing domain"/>
    <property type="match status" value="2"/>
</dbReference>
<reference evidence="2 3" key="1">
    <citation type="journal article" date="2017" name="Genome Announc.">
        <title>Genome sequence of the saprophytic ascomycete Epicoccum nigrum ICMP 19927 strain isolated from New Zealand.</title>
        <authorList>
            <person name="Fokin M."/>
            <person name="Fleetwood D."/>
            <person name="Weir B.S."/>
            <person name="Villas-Boas S.G."/>
        </authorList>
    </citation>
    <scope>NUCLEOTIDE SEQUENCE [LARGE SCALE GENOMIC DNA]</scope>
    <source>
        <strain evidence="2 3">ICMP 19927</strain>
    </source>
</reference>
<dbReference type="GO" id="GO:0005737">
    <property type="term" value="C:cytoplasm"/>
    <property type="evidence" value="ECO:0007669"/>
    <property type="project" value="TreeGrafter"/>
</dbReference>
<feature type="compositionally biased region" description="Low complexity" evidence="1">
    <location>
        <begin position="142"/>
        <end position="156"/>
    </location>
</feature>
<name>A0A1Y2M808_EPING</name>
<dbReference type="PANTHER" id="PTHR24198">
    <property type="entry name" value="ANKYRIN REPEAT AND PROTEIN KINASE DOMAIN-CONTAINING PROTEIN"/>
    <property type="match status" value="1"/>
</dbReference>
<sequence>MQHPTTEQDLEGHFADGLGEYSTFYGGLRWDYRKPTKLATATVQELDASPRKPLSNEHLSTTSRFANASYDLAAHVPQYKRFSEGLQVAEVPPRTSSLGCSTDLLLEERPPRPPIGLALSSYNKIPVPQFPKYHVPVHSPTGSSQRSSLIPLSSGSDVPQPLNFKRATTMPTTPPMSNAGSSEGGIRDSMASLSLNAQQPAPLRLSMSPDTLPPATLSRMRTSSSTESSSLSSLQIRSPSTGSQSRPISKPRFSVAAFTTGAYENEAPDMTSDQAKDEIALRIEKKDITSSRKNSAGSSIMKGFSFKKPNTAAPNSGGPLPEILNQILEEVAQEGSLSLVKAVVAMGADPASKVKKSKHEALAKATAAGHSRVVDFLIRNGASYGEVRLKVRFTPTDYALLSATYKGHAELVSCLIASHGANPMTEQWPREIEETQHYWAETQVRLPKLSVLDGISRWDNVADGMSILKFIIGNSRFDPTAMVSGLFDNKSELQSAHYQYRPWQTTYEVSALACFASAGWADTVEELLALRSVPKDYEKEDDVQVHQEKRTRFVTPVNALSKETWQKRPEDALRILHLLVDRGFDFSLAQRTQTDGGLRTPLGRAISADAAQAVELILAHKPTLVREEIFFRRNGRETKALPFVVAVALDRLEVSRVLLRSGANPREPAIEGMNILQFAASEAGEAATAVMIDMLPLAPELTYEALDIAINRKNKQNVRVILDFISAAAARGEIAALPPAYDSVLLCTETDRDGETKFRYAEIIDMIYQWDTGRVLHRPRLPSILNAIRKDNYAGVEKLMQLGIVSGRSLVLNSRARPTGEVGEWTVLECCETTKRSSDWLALLRYHGAPLY</sequence>
<feature type="region of interest" description="Disordered" evidence="1">
    <location>
        <begin position="138"/>
        <end position="187"/>
    </location>
</feature>
<dbReference type="OMA" id="DNYIGME"/>
<feature type="region of interest" description="Disordered" evidence="1">
    <location>
        <begin position="200"/>
        <end position="251"/>
    </location>
</feature>
<proteinExistence type="predicted"/>
<dbReference type="SUPFAM" id="SSF48403">
    <property type="entry name" value="Ankyrin repeat"/>
    <property type="match status" value="1"/>
</dbReference>
<organism evidence="2 3">
    <name type="scientific">Epicoccum nigrum</name>
    <name type="common">Soil fungus</name>
    <name type="synonym">Epicoccum purpurascens</name>
    <dbReference type="NCBI Taxonomy" id="105696"/>
    <lineage>
        <taxon>Eukaryota</taxon>
        <taxon>Fungi</taxon>
        <taxon>Dikarya</taxon>
        <taxon>Ascomycota</taxon>
        <taxon>Pezizomycotina</taxon>
        <taxon>Dothideomycetes</taxon>
        <taxon>Pleosporomycetidae</taxon>
        <taxon>Pleosporales</taxon>
        <taxon>Pleosporineae</taxon>
        <taxon>Didymellaceae</taxon>
        <taxon>Epicoccum</taxon>
    </lineage>
</organism>
<evidence type="ECO:0000256" key="1">
    <source>
        <dbReference type="SAM" id="MobiDB-lite"/>
    </source>
</evidence>
<gene>
    <name evidence="2" type="ORF">B5807_03636</name>
</gene>
<dbReference type="PANTHER" id="PTHR24198:SF165">
    <property type="entry name" value="ANKYRIN REPEAT-CONTAINING PROTEIN-RELATED"/>
    <property type="match status" value="1"/>
</dbReference>
<evidence type="ECO:0000313" key="3">
    <source>
        <dbReference type="Proteomes" id="UP000193240"/>
    </source>
</evidence>
<protein>
    <submittedName>
        <fullName evidence="2">Uncharacterized protein</fullName>
    </submittedName>
</protein>